<dbReference type="AlphaFoldDB" id="A0A0H5AXD1"/>
<dbReference type="InterPro" id="IPR039422">
    <property type="entry name" value="MarR/SlyA-like"/>
</dbReference>
<reference evidence="3" key="2">
    <citation type="submission" date="2015-05" db="EMBL/GenBank/DDBJ databases">
        <authorList>
            <person name="Swarnkar M.K."/>
            <person name="Vyas P."/>
            <person name="Rahi P."/>
            <person name="Thakur R."/>
            <person name="Thakur N."/>
            <person name="Singh A.K."/>
            <person name="Gulati A."/>
        </authorList>
    </citation>
    <scope>NUCLEOTIDE SEQUENCE [LARGE SCALE GENOMIC DNA]</scope>
    <source>
        <strain evidence="3">745</strain>
    </source>
</reference>
<dbReference type="InterPro" id="IPR036390">
    <property type="entry name" value="WH_DNA-bd_sf"/>
</dbReference>
<evidence type="ECO:0000313" key="2">
    <source>
        <dbReference type="EMBL" id="AKS09217.1"/>
    </source>
</evidence>
<dbReference type="OrthoDB" id="8588347at2"/>
<dbReference type="Gene3D" id="1.10.10.10">
    <property type="entry name" value="Winged helix-like DNA-binding domain superfamily/Winged helix DNA-binding domain"/>
    <property type="match status" value="1"/>
</dbReference>
<evidence type="ECO:0000259" key="1">
    <source>
        <dbReference type="PROSITE" id="PS50995"/>
    </source>
</evidence>
<sequence>MLKPRQSLTLTLLQAREAAMSFFRPSLNEHGLTEQQWRIIRILEQHGELEIYQLAELACILKPSMTGVLVRMETAGMVHRRKAEQDQRRVLVTLADKGKASFESMSHCMEANYQRLQDQLGEEKLQTLLGLLDDLKNINLKR</sequence>
<proteinExistence type="predicted"/>
<dbReference type="InterPro" id="IPR036388">
    <property type="entry name" value="WH-like_DNA-bd_sf"/>
</dbReference>
<dbReference type="EMBL" id="CP011507">
    <property type="protein sequence ID" value="AKS09217.1"/>
    <property type="molecule type" value="Genomic_DNA"/>
</dbReference>
<dbReference type="GO" id="GO:0006950">
    <property type="term" value="P:response to stress"/>
    <property type="evidence" value="ECO:0007669"/>
    <property type="project" value="TreeGrafter"/>
</dbReference>
<feature type="domain" description="HTH marR-type" evidence="1">
    <location>
        <begin position="5"/>
        <end position="137"/>
    </location>
</feature>
<dbReference type="NCBIfam" id="TIGR02337">
    <property type="entry name" value="HpaR"/>
    <property type="match status" value="1"/>
</dbReference>
<dbReference type="Pfam" id="PF01047">
    <property type="entry name" value="MarR"/>
    <property type="match status" value="1"/>
</dbReference>
<dbReference type="PROSITE" id="PS50995">
    <property type="entry name" value="HTH_MARR_2"/>
    <property type="match status" value="1"/>
</dbReference>
<evidence type="ECO:0000313" key="3">
    <source>
        <dbReference type="Proteomes" id="UP000036608"/>
    </source>
</evidence>
<dbReference type="SUPFAM" id="SSF46785">
    <property type="entry name" value="Winged helix' DNA-binding domain"/>
    <property type="match status" value="1"/>
</dbReference>
<dbReference type="PANTHER" id="PTHR33164:SF13">
    <property type="entry name" value="4-HYDROXYPHENYLACETATE CATABOLISM PROTEIN"/>
    <property type="match status" value="1"/>
</dbReference>
<organism evidence="2 3">
    <name type="scientific">Pseudomonas trivialis</name>
    <dbReference type="NCBI Taxonomy" id="200450"/>
    <lineage>
        <taxon>Bacteria</taxon>
        <taxon>Pseudomonadati</taxon>
        <taxon>Pseudomonadota</taxon>
        <taxon>Gammaproteobacteria</taxon>
        <taxon>Pseudomonadales</taxon>
        <taxon>Pseudomonadaceae</taxon>
        <taxon>Pseudomonas</taxon>
    </lineage>
</organism>
<dbReference type="PANTHER" id="PTHR33164">
    <property type="entry name" value="TRANSCRIPTIONAL REGULATOR, MARR FAMILY"/>
    <property type="match status" value="1"/>
</dbReference>
<accession>A0A0H5AXD1</accession>
<dbReference type="SMART" id="SM00347">
    <property type="entry name" value="HTH_MARR"/>
    <property type="match status" value="1"/>
</dbReference>
<dbReference type="RefSeq" id="WP_049712530.1">
    <property type="nucleotide sequence ID" value="NZ_CP011507.1"/>
</dbReference>
<reference evidence="2 3" key="1">
    <citation type="journal article" date="2015" name="Genome Announc.">
        <title>Complete Genome Sequence of the Rhizobacterium Pseudomonas trivialis Strain IHBB745 with Multiple Plant Growth-Promoting Activities and Tolerance to Desiccation and Alkalinity.</title>
        <authorList>
            <person name="Gulati A."/>
            <person name="Swarnkar M.K."/>
            <person name="Vyas P."/>
            <person name="Rahi P."/>
            <person name="Thakur R."/>
            <person name="Thakur N."/>
            <person name="Singh A.K."/>
        </authorList>
    </citation>
    <scope>NUCLEOTIDE SEQUENCE [LARGE SCALE GENOMIC DNA]</scope>
    <source>
        <strain evidence="3">745</strain>
    </source>
</reference>
<dbReference type="GO" id="GO:0003700">
    <property type="term" value="F:DNA-binding transcription factor activity"/>
    <property type="evidence" value="ECO:0007669"/>
    <property type="project" value="InterPro"/>
</dbReference>
<gene>
    <name evidence="2" type="ORF">AA957_24890</name>
</gene>
<protein>
    <submittedName>
        <fullName evidence="2">Homoprotocatechuate degradative operon repressor</fullName>
    </submittedName>
</protein>
<dbReference type="InterPro" id="IPR012712">
    <property type="entry name" value="HpaR/FarR"/>
</dbReference>
<dbReference type="PATRIC" id="fig|200450.3.peg.5116"/>
<name>A0A0H5AXD1_9PSED</name>
<dbReference type="GO" id="GO:0003677">
    <property type="term" value="F:DNA binding"/>
    <property type="evidence" value="ECO:0007669"/>
    <property type="project" value="InterPro"/>
</dbReference>
<dbReference type="InterPro" id="IPR000835">
    <property type="entry name" value="HTH_MarR-typ"/>
</dbReference>
<dbReference type="GO" id="GO:0045892">
    <property type="term" value="P:negative regulation of DNA-templated transcription"/>
    <property type="evidence" value="ECO:0007669"/>
    <property type="project" value="InterPro"/>
</dbReference>
<dbReference type="Proteomes" id="UP000036608">
    <property type="component" value="Chromosome"/>
</dbReference>
<dbReference type="KEGG" id="ptv:AA957_24890"/>